<sequence length="86" mass="9716">MSASETPKSRLDTSSFPPFSCVVTPSNMSCCHRAGKRRGFPRPPRAGNPALPPRPLPRRFCLMISSKDMSSLSAMTPQRWRQKHFR</sequence>
<dbReference type="Ensembl" id="ENSEBUT00000018822.1">
    <property type="protein sequence ID" value="ENSEBUP00000018246.1"/>
    <property type="gene ID" value="ENSEBUG00000011392.1"/>
</dbReference>
<evidence type="ECO:0000256" key="1">
    <source>
        <dbReference type="SAM" id="MobiDB-lite"/>
    </source>
</evidence>
<accession>A0A8C4WXU7</accession>
<evidence type="ECO:0000313" key="2">
    <source>
        <dbReference type="Ensembl" id="ENSEBUP00000018246.1"/>
    </source>
</evidence>
<evidence type="ECO:0000313" key="3">
    <source>
        <dbReference type="Proteomes" id="UP000694388"/>
    </source>
</evidence>
<reference evidence="2" key="2">
    <citation type="submission" date="2025-09" db="UniProtKB">
        <authorList>
            <consortium name="Ensembl"/>
        </authorList>
    </citation>
    <scope>IDENTIFICATION</scope>
</reference>
<proteinExistence type="predicted"/>
<protein>
    <submittedName>
        <fullName evidence="2">Uncharacterized protein</fullName>
    </submittedName>
</protein>
<name>A0A8C4WXU7_EPTBU</name>
<organism evidence="2 3">
    <name type="scientific">Eptatretus burgeri</name>
    <name type="common">Inshore hagfish</name>
    <dbReference type="NCBI Taxonomy" id="7764"/>
    <lineage>
        <taxon>Eukaryota</taxon>
        <taxon>Metazoa</taxon>
        <taxon>Chordata</taxon>
        <taxon>Craniata</taxon>
        <taxon>Vertebrata</taxon>
        <taxon>Cyclostomata</taxon>
        <taxon>Myxini</taxon>
        <taxon>Myxiniformes</taxon>
        <taxon>Myxinidae</taxon>
        <taxon>Eptatretinae</taxon>
        <taxon>Eptatretus</taxon>
    </lineage>
</organism>
<feature type="compositionally biased region" description="Pro residues" evidence="1">
    <location>
        <begin position="41"/>
        <end position="54"/>
    </location>
</feature>
<reference evidence="2" key="1">
    <citation type="submission" date="2025-08" db="UniProtKB">
        <authorList>
            <consortium name="Ensembl"/>
        </authorList>
    </citation>
    <scope>IDENTIFICATION</scope>
</reference>
<dbReference type="AlphaFoldDB" id="A0A8C4WXU7"/>
<keyword evidence="3" id="KW-1185">Reference proteome</keyword>
<dbReference type="OMA" id="PLCCLFC"/>
<dbReference type="Proteomes" id="UP000694388">
    <property type="component" value="Unplaced"/>
</dbReference>
<feature type="region of interest" description="Disordered" evidence="1">
    <location>
        <begin position="33"/>
        <end position="54"/>
    </location>
</feature>